<dbReference type="InterPro" id="IPR003718">
    <property type="entry name" value="OsmC/Ohr_fam"/>
</dbReference>
<name>A0ABS3Q3Z0_9GAMM</name>
<dbReference type="PANTHER" id="PTHR34352">
    <property type="entry name" value="PROTEIN YHFA"/>
    <property type="match status" value="1"/>
</dbReference>
<dbReference type="InterPro" id="IPR036102">
    <property type="entry name" value="OsmC/Ohrsf"/>
</dbReference>
<gene>
    <name evidence="1" type="ORF">J3998_05605</name>
</gene>
<protein>
    <submittedName>
        <fullName evidence="1">OsmC family protein</fullName>
    </submittedName>
</protein>
<comment type="caution">
    <text evidence="1">The sequence shown here is derived from an EMBL/GenBank/DDBJ whole genome shotgun (WGS) entry which is preliminary data.</text>
</comment>
<dbReference type="EMBL" id="JAGETV010000007">
    <property type="protein sequence ID" value="MBO1927047.1"/>
    <property type="molecule type" value="Genomic_DNA"/>
</dbReference>
<evidence type="ECO:0000313" key="1">
    <source>
        <dbReference type="EMBL" id="MBO1927047.1"/>
    </source>
</evidence>
<accession>A0ABS3Q3Z0</accession>
<dbReference type="RefSeq" id="WP_208148497.1">
    <property type="nucleotide sequence ID" value="NZ_JAGETV010000007.1"/>
</dbReference>
<dbReference type="InterPro" id="IPR015946">
    <property type="entry name" value="KH_dom-like_a/b"/>
</dbReference>
<sequence length="139" mass="15215">MTTVVKWQGSGMAFDATASTGHQVRMDAAPEVGGENTGPRPMEMVLMGLGGCTGIDVVMMLQKMGQDIKDVQIEIESERADEIPKVFTKIHVHFKVIGNDLNEKKVQRAVDLSAEKYCSVSKMLEATVEMSHGFEIIEA</sequence>
<dbReference type="NCBIfam" id="NF008009">
    <property type="entry name" value="PRK10738.1"/>
    <property type="match status" value="1"/>
</dbReference>
<dbReference type="PANTHER" id="PTHR34352:SF1">
    <property type="entry name" value="PROTEIN YHFA"/>
    <property type="match status" value="1"/>
</dbReference>
<evidence type="ECO:0000313" key="2">
    <source>
        <dbReference type="Proteomes" id="UP000664835"/>
    </source>
</evidence>
<organism evidence="1 2">
    <name type="scientific">Thiomicrorhabdus marina</name>
    <dbReference type="NCBI Taxonomy" id="2818442"/>
    <lineage>
        <taxon>Bacteria</taxon>
        <taxon>Pseudomonadati</taxon>
        <taxon>Pseudomonadota</taxon>
        <taxon>Gammaproteobacteria</taxon>
        <taxon>Thiotrichales</taxon>
        <taxon>Piscirickettsiaceae</taxon>
        <taxon>Thiomicrorhabdus</taxon>
    </lineage>
</organism>
<dbReference type="Proteomes" id="UP000664835">
    <property type="component" value="Unassembled WGS sequence"/>
</dbReference>
<dbReference type="Gene3D" id="3.30.300.20">
    <property type="match status" value="1"/>
</dbReference>
<proteinExistence type="predicted"/>
<dbReference type="Pfam" id="PF02566">
    <property type="entry name" value="OsmC"/>
    <property type="match status" value="1"/>
</dbReference>
<reference evidence="1 2" key="1">
    <citation type="submission" date="2021-03" db="EMBL/GenBank/DDBJ databases">
        <title>Thiomicrorhabdus sp.nov.,novel sulfur-oxidizing bacteria isolated from coastal sediment.</title>
        <authorList>
            <person name="Liu X."/>
        </authorList>
    </citation>
    <scope>NUCLEOTIDE SEQUENCE [LARGE SCALE GENOMIC DNA]</scope>
    <source>
        <strain evidence="1 2">6S2-11</strain>
    </source>
</reference>
<dbReference type="SUPFAM" id="SSF82784">
    <property type="entry name" value="OsmC-like"/>
    <property type="match status" value="1"/>
</dbReference>
<keyword evidence="2" id="KW-1185">Reference proteome</keyword>